<feature type="region of interest" description="Disordered" evidence="1">
    <location>
        <begin position="1"/>
        <end position="26"/>
    </location>
</feature>
<evidence type="ECO:0000313" key="2">
    <source>
        <dbReference type="EMBL" id="KAK2100262.1"/>
    </source>
</evidence>
<proteinExistence type="predicted"/>
<evidence type="ECO:0000256" key="1">
    <source>
        <dbReference type="SAM" id="MobiDB-lite"/>
    </source>
</evidence>
<protein>
    <submittedName>
        <fullName evidence="2">Uncharacterized protein</fullName>
    </submittedName>
</protein>
<feature type="non-terminal residue" evidence="2">
    <location>
        <position position="1"/>
    </location>
</feature>
<dbReference type="Proteomes" id="UP001266305">
    <property type="component" value="Unassembled WGS sequence"/>
</dbReference>
<comment type="caution">
    <text evidence="2">The sequence shown here is derived from an EMBL/GenBank/DDBJ whole genome shotgun (WGS) entry which is preliminary data.</text>
</comment>
<reference evidence="2 3" key="1">
    <citation type="submission" date="2023-05" db="EMBL/GenBank/DDBJ databases">
        <title>B98-5 Cell Line De Novo Hybrid Assembly: An Optical Mapping Approach.</title>
        <authorList>
            <person name="Kananen K."/>
            <person name="Auerbach J.A."/>
            <person name="Kautto E."/>
            <person name="Blachly J.S."/>
        </authorList>
    </citation>
    <scope>NUCLEOTIDE SEQUENCE [LARGE SCALE GENOMIC DNA]</scope>
    <source>
        <strain evidence="2">B95-8</strain>
        <tissue evidence="2">Cell line</tissue>
    </source>
</reference>
<accession>A0ABQ9UT58</accession>
<name>A0ABQ9UT58_SAGOE</name>
<feature type="non-terminal residue" evidence="2">
    <location>
        <position position="78"/>
    </location>
</feature>
<evidence type="ECO:0000313" key="3">
    <source>
        <dbReference type="Proteomes" id="UP001266305"/>
    </source>
</evidence>
<keyword evidence="3" id="KW-1185">Reference proteome</keyword>
<dbReference type="EMBL" id="JASSZA010000010">
    <property type="protein sequence ID" value="KAK2100262.1"/>
    <property type="molecule type" value="Genomic_DNA"/>
</dbReference>
<gene>
    <name evidence="2" type="ORF">P7K49_021610</name>
</gene>
<organism evidence="2 3">
    <name type="scientific">Saguinus oedipus</name>
    <name type="common">Cotton-top tamarin</name>
    <name type="synonym">Oedipomidas oedipus</name>
    <dbReference type="NCBI Taxonomy" id="9490"/>
    <lineage>
        <taxon>Eukaryota</taxon>
        <taxon>Metazoa</taxon>
        <taxon>Chordata</taxon>
        <taxon>Craniata</taxon>
        <taxon>Vertebrata</taxon>
        <taxon>Euteleostomi</taxon>
        <taxon>Mammalia</taxon>
        <taxon>Eutheria</taxon>
        <taxon>Euarchontoglires</taxon>
        <taxon>Primates</taxon>
        <taxon>Haplorrhini</taxon>
        <taxon>Platyrrhini</taxon>
        <taxon>Cebidae</taxon>
        <taxon>Callitrichinae</taxon>
        <taxon>Saguinus</taxon>
    </lineage>
</organism>
<sequence>PTRKLEAADATGKPGEAPGGHGKVGGARAWLHPRHWEPGRARTCVYKCVGPLGVPDYKFQRAQRRSRVFWLLRPLAPS</sequence>